<feature type="binding site" evidence="7">
    <location>
        <position position="157"/>
    </location>
    <ligand>
        <name>S-adenosyl-L-methionine</name>
        <dbReference type="ChEBI" id="CHEBI:59789"/>
    </ligand>
</feature>
<proteinExistence type="inferred from homology"/>
<comment type="function">
    <text evidence="7">Catalyzes the 2'-O methylation of guanosine at position 18 in tRNA.</text>
</comment>
<evidence type="ECO:0000256" key="3">
    <source>
        <dbReference type="ARBA" id="ARBA00022679"/>
    </source>
</evidence>
<keyword evidence="10" id="KW-1185">Reference proteome</keyword>
<dbReference type="EMBL" id="FOZP01000001">
    <property type="protein sequence ID" value="SFS34709.1"/>
    <property type="molecule type" value="Genomic_DNA"/>
</dbReference>
<dbReference type="PANTHER" id="PTHR43453">
    <property type="entry name" value="RRNA METHYLASE-LIKE"/>
    <property type="match status" value="1"/>
</dbReference>
<gene>
    <name evidence="7" type="primary">trmH</name>
    <name evidence="9" type="ORF">SAMN04488006_0857</name>
</gene>
<evidence type="ECO:0000313" key="10">
    <source>
        <dbReference type="Proteomes" id="UP000199312"/>
    </source>
</evidence>
<evidence type="ECO:0000259" key="8">
    <source>
        <dbReference type="Pfam" id="PF00588"/>
    </source>
</evidence>
<sequence>MIDHQYIAYLEKLVTAKRKDLFKKVLEERTKHFTVAVEDLFQPHNASAVVRSCEVFGVQEVHIIENKYKFYASRKIAKGAQKWLDFSLYNELNTNNTLKCIDNLKAKGYKIIATTPHNNSCVLQDFDITQKSAFFFGVEKAGLSHNVLDNADGYLQIPMVGFTESLNISVAAAIILQNVTERLKQSKVQWQLTEQEKAEKYLDWLEKSIKSIKKIKTNYYSKIISE</sequence>
<dbReference type="InterPro" id="IPR001537">
    <property type="entry name" value="SpoU_MeTrfase"/>
</dbReference>
<evidence type="ECO:0000256" key="7">
    <source>
        <dbReference type="HAMAP-Rule" id="MF_02060"/>
    </source>
</evidence>
<dbReference type="HAMAP" id="MF_02060">
    <property type="entry name" value="tRNA_methyltr_TrmH"/>
    <property type="match status" value="1"/>
</dbReference>
<dbReference type="InterPro" id="IPR033671">
    <property type="entry name" value="TrmH"/>
</dbReference>
<evidence type="ECO:0000256" key="5">
    <source>
        <dbReference type="ARBA" id="ARBA00022694"/>
    </source>
</evidence>
<evidence type="ECO:0000256" key="2">
    <source>
        <dbReference type="ARBA" id="ARBA00022603"/>
    </source>
</evidence>
<dbReference type="OrthoDB" id="9785673at2"/>
<dbReference type="Proteomes" id="UP000199312">
    <property type="component" value="Unassembled WGS sequence"/>
</dbReference>
<keyword evidence="5 7" id="KW-0819">tRNA processing</keyword>
<dbReference type="GO" id="GO:0000049">
    <property type="term" value="F:tRNA binding"/>
    <property type="evidence" value="ECO:0007669"/>
    <property type="project" value="UniProtKB-UniRule"/>
</dbReference>
<dbReference type="InterPro" id="IPR029026">
    <property type="entry name" value="tRNA_m1G_MTases_N"/>
</dbReference>
<dbReference type="GO" id="GO:0002938">
    <property type="term" value="P:tRNA guanine ribose methylation"/>
    <property type="evidence" value="ECO:0007669"/>
    <property type="project" value="UniProtKB-UniRule"/>
</dbReference>
<keyword evidence="3 7" id="KW-0808">Transferase</keyword>
<keyword evidence="1 7" id="KW-0820">tRNA-binding</keyword>
<feature type="binding site" evidence="7">
    <location>
        <position position="114"/>
    </location>
    <ligand>
        <name>S-adenosyl-L-methionine</name>
        <dbReference type="ChEBI" id="CHEBI:59789"/>
    </ligand>
</feature>
<keyword evidence="2 7" id="KW-0489">Methyltransferase</keyword>
<dbReference type="CDD" id="cd18092">
    <property type="entry name" value="SpoU-like_TrmH"/>
    <property type="match status" value="1"/>
</dbReference>
<organism evidence="9 10">
    <name type="scientific">Lutibacter maritimus</name>
    <dbReference type="NCBI Taxonomy" id="593133"/>
    <lineage>
        <taxon>Bacteria</taxon>
        <taxon>Pseudomonadati</taxon>
        <taxon>Bacteroidota</taxon>
        <taxon>Flavobacteriia</taxon>
        <taxon>Flavobacteriales</taxon>
        <taxon>Flavobacteriaceae</taxon>
        <taxon>Lutibacter</taxon>
    </lineage>
</organism>
<evidence type="ECO:0000256" key="4">
    <source>
        <dbReference type="ARBA" id="ARBA00022691"/>
    </source>
</evidence>
<comment type="similarity">
    <text evidence="7">Belongs to the class IV-like SAM-binding methyltransferase superfamily. RNA methyltransferase TrmH family.</text>
</comment>
<dbReference type="PANTHER" id="PTHR43453:SF1">
    <property type="entry name" value="TRNA_RRNA METHYLTRANSFERASE SPOU TYPE DOMAIN-CONTAINING PROTEIN"/>
    <property type="match status" value="1"/>
</dbReference>
<dbReference type="RefSeq" id="WP_090223037.1">
    <property type="nucleotide sequence ID" value="NZ_FOZP01000001.1"/>
</dbReference>
<evidence type="ECO:0000313" key="9">
    <source>
        <dbReference type="EMBL" id="SFS34709.1"/>
    </source>
</evidence>
<keyword evidence="4 7" id="KW-0949">S-adenosyl-L-methionine</keyword>
<comment type="caution">
    <text evidence="7">Lacks conserved residue(s) required for the propagation of feature annotation.</text>
</comment>
<feature type="binding site" evidence="7">
    <location>
        <position position="166"/>
    </location>
    <ligand>
        <name>S-adenosyl-L-methionine</name>
        <dbReference type="ChEBI" id="CHEBI:59789"/>
    </ligand>
</feature>
<accession>A0A1I6P3G9</accession>
<dbReference type="Pfam" id="PF00588">
    <property type="entry name" value="SpoU_methylase"/>
    <property type="match status" value="1"/>
</dbReference>
<dbReference type="STRING" id="593133.SAMN04488006_0857"/>
<evidence type="ECO:0000256" key="1">
    <source>
        <dbReference type="ARBA" id="ARBA00022555"/>
    </source>
</evidence>
<feature type="domain" description="tRNA/rRNA methyltransferase SpoU type" evidence="8">
    <location>
        <begin position="33"/>
        <end position="176"/>
    </location>
</feature>
<dbReference type="InterPro" id="IPR029028">
    <property type="entry name" value="Alpha/beta_knot_MTases"/>
</dbReference>
<dbReference type="EC" id="2.1.1.34" evidence="7"/>
<dbReference type="Gene3D" id="3.40.1280.10">
    <property type="match status" value="1"/>
</dbReference>
<comment type="catalytic activity">
    <reaction evidence="7">
        <text>guanosine(18) in tRNA + S-adenosyl-L-methionine = 2'-O-methylguanosine(18) in tRNA + S-adenosyl-L-homocysteine + H(+)</text>
        <dbReference type="Rhea" id="RHEA:20077"/>
        <dbReference type="Rhea" id="RHEA-COMP:10190"/>
        <dbReference type="Rhea" id="RHEA-COMP:10192"/>
        <dbReference type="ChEBI" id="CHEBI:15378"/>
        <dbReference type="ChEBI" id="CHEBI:57856"/>
        <dbReference type="ChEBI" id="CHEBI:59789"/>
        <dbReference type="ChEBI" id="CHEBI:74269"/>
        <dbReference type="ChEBI" id="CHEBI:74445"/>
        <dbReference type="EC" id="2.1.1.34"/>
    </reaction>
</comment>
<evidence type="ECO:0000256" key="6">
    <source>
        <dbReference type="ARBA" id="ARBA00022884"/>
    </source>
</evidence>
<reference evidence="10" key="1">
    <citation type="submission" date="2016-10" db="EMBL/GenBank/DDBJ databases">
        <authorList>
            <person name="Varghese N."/>
            <person name="Submissions S."/>
        </authorList>
    </citation>
    <scope>NUCLEOTIDE SEQUENCE [LARGE SCALE GENOMIC DNA]</scope>
    <source>
        <strain evidence="10">DSM 24450</strain>
    </source>
</reference>
<dbReference type="GO" id="GO:0141100">
    <property type="term" value="F:tRNA (guanine(18)-2'-O)-methyltransferase activity"/>
    <property type="evidence" value="ECO:0007669"/>
    <property type="project" value="UniProtKB-UniRule"/>
</dbReference>
<dbReference type="AlphaFoldDB" id="A0A1I6P3G9"/>
<name>A0A1I6P3G9_9FLAO</name>
<protein>
    <recommendedName>
        <fullName evidence="7">tRNA (guanosine(18)-2'-O)-methyltransferase</fullName>
        <ecNumber evidence="7">2.1.1.34</ecNumber>
    </recommendedName>
    <alternativeName>
        <fullName evidence="7">tRNA [Gm18] methyltransferase</fullName>
    </alternativeName>
</protein>
<keyword evidence="6 7" id="KW-0694">RNA-binding</keyword>
<dbReference type="SUPFAM" id="SSF75217">
    <property type="entry name" value="alpha/beta knot"/>
    <property type="match status" value="1"/>
</dbReference>